<dbReference type="GO" id="GO:0051287">
    <property type="term" value="F:NAD binding"/>
    <property type="evidence" value="ECO:0007669"/>
    <property type="project" value="InterPro"/>
</dbReference>
<dbReference type="AlphaFoldDB" id="A0A934N4F8"/>
<keyword evidence="3" id="KW-0520">NAD</keyword>
<name>A0A934N4F8_9BACT</name>
<gene>
    <name evidence="7" type="ORF">JF886_02930</name>
</gene>
<dbReference type="PANTHER" id="PTHR22981">
    <property type="entry name" value="3-HYDROXYISOBUTYRATE DEHYDROGENASE-RELATED"/>
    <property type="match status" value="1"/>
</dbReference>
<dbReference type="GO" id="GO:0016616">
    <property type="term" value="F:oxidoreductase activity, acting on the CH-OH group of donors, NAD or NADP as acceptor"/>
    <property type="evidence" value="ECO:0007669"/>
    <property type="project" value="TreeGrafter"/>
</dbReference>
<evidence type="ECO:0000313" key="7">
    <source>
        <dbReference type="EMBL" id="MBJ7593808.1"/>
    </source>
</evidence>
<dbReference type="SUPFAM" id="SSF51735">
    <property type="entry name" value="NAD(P)-binding Rossmann-fold domains"/>
    <property type="match status" value="1"/>
</dbReference>
<dbReference type="InterPro" id="IPR029154">
    <property type="entry name" value="HIBADH-like_NADP-bd"/>
</dbReference>
<dbReference type="Gene3D" id="3.40.50.720">
    <property type="entry name" value="NAD(P)-binding Rossmann-like Domain"/>
    <property type="match status" value="1"/>
</dbReference>
<dbReference type="InterPro" id="IPR036291">
    <property type="entry name" value="NAD(P)-bd_dom_sf"/>
</dbReference>
<reference evidence="7 8" key="1">
    <citation type="submission" date="2020-10" db="EMBL/GenBank/DDBJ databases">
        <title>Ca. Dormibacterota MAGs.</title>
        <authorList>
            <person name="Montgomery K."/>
        </authorList>
    </citation>
    <scope>NUCLEOTIDE SEQUENCE [LARGE SCALE GENOMIC DNA]</scope>
    <source>
        <strain evidence="7">SC8812_S17_18</strain>
    </source>
</reference>
<comment type="caution">
    <text evidence="7">The sequence shown here is derived from an EMBL/GenBank/DDBJ whole genome shotgun (WGS) entry which is preliminary data.</text>
</comment>
<evidence type="ECO:0000256" key="3">
    <source>
        <dbReference type="ARBA" id="ARBA00023027"/>
    </source>
</evidence>
<proteinExistence type="inferred from homology"/>
<accession>A0A934N4F8</accession>
<dbReference type="GO" id="GO:0050661">
    <property type="term" value="F:NADP binding"/>
    <property type="evidence" value="ECO:0007669"/>
    <property type="project" value="InterPro"/>
</dbReference>
<dbReference type="Proteomes" id="UP000606991">
    <property type="component" value="Unassembled WGS sequence"/>
</dbReference>
<feature type="active site" evidence="4">
    <location>
        <position position="168"/>
    </location>
</feature>
<dbReference type="Gene3D" id="1.10.1040.10">
    <property type="entry name" value="N-(1-d-carboxylethyl)-l-norvaline Dehydrogenase, domain 2"/>
    <property type="match status" value="1"/>
</dbReference>
<dbReference type="PIRSF" id="PIRSF000103">
    <property type="entry name" value="HIBADH"/>
    <property type="match status" value="1"/>
</dbReference>
<feature type="domain" description="3-hydroxyisobutyrate dehydrogenase-like NAD-binding" evidence="6">
    <location>
        <begin position="162"/>
        <end position="286"/>
    </location>
</feature>
<evidence type="ECO:0000259" key="5">
    <source>
        <dbReference type="Pfam" id="PF03446"/>
    </source>
</evidence>
<dbReference type="InterPro" id="IPR008927">
    <property type="entry name" value="6-PGluconate_DH-like_C_sf"/>
</dbReference>
<evidence type="ECO:0000256" key="1">
    <source>
        <dbReference type="ARBA" id="ARBA00009080"/>
    </source>
</evidence>
<dbReference type="InterPro" id="IPR013328">
    <property type="entry name" value="6PGD_dom2"/>
</dbReference>
<dbReference type="InterPro" id="IPR006115">
    <property type="entry name" value="6PGDH_NADP-bd"/>
</dbReference>
<protein>
    <submittedName>
        <fullName evidence="7">NAD(P)-dependent oxidoreductase</fullName>
    </submittedName>
</protein>
<dbReference type="EMBL" id="JAEKNS010000037">
    <property type="protein sequence ID" value="MBJ7593808.1"/>
    <property type="molecule type" value="Genomic_DNA"/>
</dbReference>
<dbReference type="PANTHER" id="PTHR22981:SF7">
    <property type="entry name" value="3-HYDROXYISOBUTYRATE DEHYDROGENASE, MITOCHONDRIAL"/>
    <property type="match status" value="1"/>
</dbReference>
<keyword evidence="2" id="KW-0560">Oxidoreductase</keyword>
<evidence type="ECO:0000256" key="4">
    <source>
        <dbReference type="PIRSR" id="PIRSR000103-1"/>
    </source>
</evidence>
<sequence length="294" mass="30648">MRIGFIGLGRMGAPMCQHLIDAGHDLRGYDVDHLHAKQAIGARAVGSPRDLLNWADVIITMLPSGAALGKTLTGAHGLLTGSDGGFALVDMGTTSPTIAETIANEVTVRGGEYLEAPVSGGTAGAQAATLTIIAAGERLLFDRVRPVLEVLGNRVFFVGAAGCGQTLKLANNLLLAVNVVAVGEAWSLVRASGMDRETAHEVLTMCSGDSRALRTRVPDPDVLPDGPAARSFEPGFRVELMLKDIALAEELARHLGVQTPTLLAARDTYQRAVDSGCGELDIAIVADLIGGPRA</sequence>
<evidence type="ECO:0000313" key="8">
    <source>
        <dbReference type="Proteomes" id="UP000606991"/>
    </source>
</evidence>
<dbReference type="SUPFAM" id="SSF48179">
    <property type="entry name" value="6-phosphogluconate dehydrogenase C-terminal domain-like"/>
    <property type="match status" value="1"/>
</dbReference>
<evidence type="ECO:0000256" key="2">
    <source>
        <dbReference type="ARBA" id="ARBA00023002"/>
    </source>
</evidence>
<dbReference type="RefSeq" id="WP_337309434.1">
    <property type="nucleotide sequence ID" value="NZ_JAEKNS010000037.1"/>
</dbReference>
<organism evidence="7 8">
    <name type="scientific">Candidatus Aeolococcus gillhamiae</name>
    <dbReference type="NCBI Taxonomy" id="3127015"/>
    <lineage>
        <taxon>Bacteria</taxon>
        <taxon>Bacillati</taxon>
        <taxon>Candidatus Dormiibacterota</taxon>
        <taxon>Candidatus Dormibacteria</taxon>
        <taxon>Candidatus Aeolococcales</taxon>
        <taxon>Candidatus Aeolococcaceae</taxon>
        <taxon>Candidatus Aeolococcus</taxon>
    </lineage>
</organism>
<feature type="domain" description="6-phosphogluconate dehydrogenase NADP-binding" evidence="5">
    <location>
        <begin position="2"/>
        <end position="159"/>
    </location>
</feature>
<dbReference type="InterPro" id="IPR015815">
    <property type="entry name" value="HIBADH-related"/>
</dbReference>
<dbReference type="Pfam" id="PF14833">
    <property type="entry name" value="NAD_binding_11"/>
    <property type="match status" value="1"/>
</dbReference>
<dbReference type="Pfam" id="PF03446">
    <property type="entry name" value="NAD_binding_2"/>
    <property type="match status" value="1"/>
</dbReference>
<evidence type="ECO:0000259" key="6">
    <source>
        <dbReference type="Pfam" id="PF14833"/>
    </source>
</evidence>
<comment type="similarity">
    <text evidence="1">Belongs to the HIBADH-related family.</text>
</comment>